<evidence type="ECO:0000313" key="5">
    <source>
        <dbReference type="Proteomes" id="UP000261875"/>
    </source>
</evidence>
<dbReference type="OrthoDB" id="581608at2"/>
<keyword evidence="5" id="KW-1185">Reference proteome</keyword>
<dbReference type="Proteomes" id="UP000261875">
    <property type="component" value="Chromosome"/>
</dbReference>
<accession>A0A2U8I8I2</accession>
<evidence type="ECO:0000259" key="3">
    <source>
        <dbReference type="Pfam" id="PF02668"/>
    </source>
</evidence>
<keyword evidence="2" id="KW-0560">Oxidoreductase</keyword>
<dbReference type="EMBL" id="CP021659">
    <property type="protein sequence ID" value="AWK15388.1"/>
    <property type="molecule type" value="Genomic_DNA"/>
</dbReference>
<dbReference type="InterPro" id="IPR050411">
    <property type="entry name" value="AlphaKG_dependent_hydroxylases"/>
</dbReference>
<gene>
    <name evidence="4" type="ORF">CCS41_08785</name>
</gene>
<dbReference type="PANTHER" id="PTHR10696">
    <property type="entry name" value="GAMMA-BUTYROBETAINE HYDROXYLASE-RELATED"/>
    <property type="match status" value="1"/>
</dbReference>
<organism evidence="4 5">
    <name type="scientific">Candidatus Fukatsuia symbiotica</name>
    <dbReference type="NCBI Taxonomy" id="1878942"/>
    <lineage>
        <taxon>Bacteria</taxon>
        <taxon>Pseudomonadati</taxon>
        <taxon>Pseudomonadota</taxon>
        <taxon>Gammaproteobacteria</taxon>
        <taxon>Enterobacterales</taxon>
        <taxon>Yersiniaceae</taxon>
        <taxon>Candidatus Fukatsuia</taxon>
    </lineage>
</organism>
<comment type="cofactor">
    <cofactor evidence="1">
        <name>Fe(2+)</name>
        <dbReference type="ChEBI" id="CHEBI:29033"/>
    </cofactor>
</comment>
<dbReference type="PANTHER" id="PTHR10696:SF53">
    <property type="entry name" value="TYROSINE ISONITRILE DESATURASE"/>
    <property type="match status" value="1"/>
</dbReference>
<protein>
    <submittedName>
        <fullName evidence="4">Pyoverdine biosynthesis protein</fullName>
    </submittedName>
</protein>
<name>A0A2U8I8I2_9GAMM</name>
<feature type="domain" description="TauD/TfdA-like" evidence="3">
    <location>
        <begin position="29"/>
        <end position="271"/>
    </location>
</feature>
<dbReference type="GO" id="GO:0016706">
    <property type="term" value="F:2-oxoglutarate-dependent dioxygenase activity"/>
    <property type="evidence" value="ECO:0007669"/>
    <property type="project" value="UniProtKB-ARBA"/>
</dbReference>
<dbReference type="AlphaFoldDB" id="A0A2U8I8I2"/>
<dbReference type="InterPro" id="IPR003819">
    <property type="entry name" value="TauD/TfdA-like"/>
</dbReference>
<dbReference type="STRING" id="1878942.GCA_900128755_01526"/>
<dbReference type="Gene3D" id="3.60.130.10">
    <property type="entry name" value="Clavaminate synthase-like"/>
    <property type="match status" value="1"/>
</dbReference>
<evidence type="ECO:0000256" key="1">
    <source>
        <dbReference type="ARBA" id="ARBA00001954"/>
    </source>
</evidence>
<reference evidence="4 5" key="1">
    <citation type="submission" date="2017-05" db="EMBL/GenBank/DDBJ databases">
        <title>Genome sequence of Candidatus Fukatsuia symbiotica and Candidatus Hamiltonella defensa from Acyrthosiphon pisum strain 5D.</title>
        <authorList>
            <person name="Patel V.A."/>
            <person name="Chevignon G."/>
            <person name="Russell J.A."/>
            <person name="Oliver K.M."/>
        </authorList>
    </citation>
    <scope>NUCLEOTIDE SEQUENCE [LARGE SCALE GENOMIC DNA]</scope>
    <source>
        <strain evidence="4 5">5D</strain>
    </source>
</reference>
<dbReference type="Pfam" id="PF02668">
    <property type="entry name" value="TauD"/>
    <property type="match status" value="1"/>
</dbReference>
<dbReference type="InterPro" id="IPR042098">
    <property type="entry name" value="TauD-like_sf"/>
</dbReference>
<dbReference type="RefSeq" id="WP_072550943.1">
    <property type="nucleotide sequence ID" value="NZ_CP021659.1"/>
</dbReference>
<dbReference type="KEGG" id="fsm:CCS41_08785"/>
<evidence type="ECO:0000313" key="4">
    <source>
        <dbReference type="EMBL" id="AWK15388.1"/>
    </source>
</evidence>
<proteinExistence type="predicted"/>
<sequence>MENKSGSLDLNCKRVKNQPFGVVLHPQNDGQKVMTLSVNRLRTLARSHHLVVLRGFTSDFADAEVLAEYAKMWGEIMMWPFGAVLNVIEDQHATDHIFDNSYVPLHWDGMYKSTIPEFQLFHCAAAPAANEGGRTTFVDTSLMIANASEQVLAQWKAVSVTYRIAQVVHYGGTLCSPLLVKHPTGKGMIMRYNEPPVEGKKFLNQHTLEYHGIAPEQQAEFRRVLHKSLYDVRHFYAHHWQKGDVVIADNFSLLHGREGFTHCSTRHLQRVHIQSSPPCINQALKL</sequence>
<evidence type="ECO:0000256" key="2">
    <source>
        <dbReference type="ARBA" id="ARBA00023002"/>
    </source>
</evidence>
<dbReference type="SUPFAM" id="SSF51197">
    <property type="entry name" value="Clavaminate synthase-like"/>
    <property type="match status" value="1"/>
</dbReference>